<evidence type="ECO:0000259" key="5">
    <source>
        <dbReference type="Pfam" id="PF00174"/>
    </source>
</evidence>
<gene>
    <name evidence="7" type="ORF">GCM10012280_71070</name>
</gene>
<evidence type="ECO:0000256" key="4">
    <source>
        <dbReference type="ARBA" id="ARBA00023002"/>
    </source>
</evidence>
<dbReference type="AlphaFoldDB" id="A0A917ZYI4"/>
<dbReference type="GO" id="GO:0020037">
    <property type="term" value="F:heme binding"/>
    <property type="evidence" value="ECO:0007669"/>
    <property type="project" value="TreeGrafter"/>
</dbReference>
<keyword evidence="4" id="KW-0560">Oxidoreductase</keyword>
<dbReference type="InterPro" id="IPR000572">
    <property type="entry name" value="OxRdtase_Mopterin-bd_dom"/>
</dbReference>
<organism evidence="7 8">
    <name type="scientific">Wenjunlia tyrosinilytica</name>
    <dbReference type="NCBI Taxonomy" id="1544741"/>
    <lineage>
        <taxon>Bacteria</taxon>
        <taxon>Bacillati</taxon>
        <taxon>Actinomycetota</taxon>
        <taxon>Actinomycetes</taxon>
        <taxon>Kitasatosporales</taxon>
        <taxon>Streptomycetaceae</taxon>
        <taxon>Wenjunlia</taxon>
    </lineage>
</organism>
<evidence type="ECO:0000259" key="6">
    <source>
        <dbReference type="Pfam" id="PF03404"/>
    </source>
</evidence>
<protein>
    <submittedName>
        <fullName evidence="7">Sulfite oxidase</fullName>
    </submittedName>
</protein>
<dbReference type="Pfam" id="PF03404">
    <property type="entry name" value="Mo-co_dimer"/>
    <property type="match status" value="1"/>
</dbReference>
<dbReference type="GO" id="GO:0030151">
    <property type="term" value="F:molybdenum ion binding"/>
    <property type="evidence" value="ECO:0007669"/>
    <property type="project" value="InterPro"/>
</dbReference>
<name>A0A917ZYI4_9ACTN</name>
<comment type="caution">
    <text evidence="7">The sequence shown here is derived from an EMBL/GenBank/DDBJ whole genome shotgun (WGS) entry which is preliminary data.</text>
</comment>
<dbReference type="InterPro" id="IPR008335">
    <property type="entry name" value="Mopterin_OxRdtase_euk"/>
</dbReference>
<evidence type="ECO:0000256" key="2">
    <source>
        <dbReference type="ARBA" id="ARBA00022505"/>
    </source>
</evidence>
<keyword evidence="2" id="KW-0500">Molybdenum</keyword>
<dbReference type="GO" id="GO:0008482">
    <property type="term" value="F:sulfite oxidase activity"/>
    <property type="evidence" value="ECO:0007669"/>
    <property type="project" value="TreeGrafter"/>
</dbReference>
<sequence length="424" mass="46811">MTDISSAPDPTSEAAYDRRRLEQWLSGGARADGVTRRNMLKLLGAAGLVAVPVGAAAIADAVAAADLGIVKPLPVELFSVRGTNAETKWEALRGTGYHTPIDRFFVRNHTSTPRIDEYGWRLRVFGSGLRGGPMEFGYDELRRMPSTTFSAFIECAGNGRSFYDTQQGEPATGTAWTLGAIGMARWRGVRLAEVLRRAGVTRDAVDVMPTGLDDEYVSGRLNLGRVRRPLPIAKALDDVILAFEMNGEPLPPDHGYPVRVLVPSWIGISSIKWVGSIEVSAEPLYSPWNTDFYRLLGPAYPPAGGPVLTTQTVKSAFELPWNATVRAGDRVRLHGRSWSGSGRVRQVEVSTDGGTLWRRARLRDIPRRNGWVRWHIDWRPDRRGQVQVMARATDSTGHSQPEKSVFNSQGYLFDAVVRHPIQVV</sequence>
<keyword evidence="3" id="KW-0479">Metal-binding</keyword>
<dbReference type="InterPro" id="IPR005066">
    <property type="entry name" value="MoCF_OxRdtse_dimer"/>
</dbReference>
<dbReference type="GO" id="GO:0006790">
    <property type="term" value="P:sulfur compound metabolic process"/>
    <property type="evidence" value="ECO:0007669"/>
    <property type="project" value="TreeGrafter"/>
</dbReference>
<keyword evidence="8" id="KW-1185">Reference proteome</keyword>
<feature type="domain" description="Oxidoreductase molybdopterin-binding" evidence="5">
    <location>
        <begin position="109"/>
        <end position="288"/>
    </location>
</feature>
<evidence type="ECO:0000313" key="8">
    <source>
        <dbReference type="Proteomes" id="UP000641932"/>
    </source>
</evidence>
<reference evidence="7" key="1">
    <citation type="journal article" date="2014" name="Int. J. Syst. Evol. Microbiol.">
        <title>Complete genome sequence of Corynebacterium casei LMG S-19264T (=DSM 44701T), isolated from a smear-ripened cheese.</title>
        <authorList>
            <consortium name="US DOE Joint Genome Institute (JGI-PGF)"/>
            <person name="Walter F."/>
            <person name="Albersmeier A."/>
            <person name="Kalinowski J."/>
            <person name="Ruckert C."/>
        </authorList>
    </citation>
    <scope>NUCLEOTIDE SEQUENCE</scope>
    <source>
        <strain evidence="7">CGMCC 4.7201</strain>
    </source>
</reference>
<evidence type="ECO:0000256" key="3">
    <source>
        <dbReference type="ARBA" id="ARBA00022723"/>
    </source>
</evidence>
<dbReference type="SUPFAM" id="SSF81296">
    <property type="entry name" value="E set domains"/>
    <property type="match status" value="1"/>
</dbReference>
<reference evidence="7" key="2">
    <citation type="submission" date="2020-09" db="EMBL/GenBank/DDBJ databases">
        <authorList>
            <person name="Sun Q."/>
            <person name="Zhou Y."/>
        </authorList>
    </citation>
    <scope>NUCLEOTIDE SEQUENCE</scope>
    <source>
        <strain evidence="7">CGMCC 4.7201</strain>
    </source>
</reference>
<dbReference type="Gene3D" id="2.60.40.650">
    <property type="match status" value="1"/>
</dbReference>
<dbReference type="SUPFAM" id="SSF56524">
    <property type="entry name" value="Oxidoreductase molybdopterin-binding domain"/>
    <property type="match status" value="1"/>
</dbReference>
<evidence type="ECO:0000313" key="7">
    <source>
        <dbReference type="EMBL" id="GGP01036.1"/>
    </source>
</evidence>
<feature type="domain" description="Moybdenum cofactor oxidoreductase dimerisation" evidence="6">
    <location>
        <begin position="315"/>
        <end position="421"/>
    </location>
</feature>
<dbReference type="Pfam" id="PF00174">
    <property type="entry name" value="Oxidored_molyb"/>
    <property type="match status" value="1"/>
</dbReference>
<dbReference type="PRINTS" id="PR00407">
    <property type="entry name" value="EUMOPTERIN"/>
</dbReference>
<dbReference type="InterPro" id="IPR014756">
    <property type="entry name" value="Ig_E-set"/>
</dbReference>
<dbReference type="PANTHER" id="PTHR19372:SF7">
    <property type="entry name" value="SULFITE OXIDASE, MITOCHONDRIAL"/>
    <property type="match status" value="1"/>
</dbReference>
<proteinExistence type="predicted"/>
<dbReference type="PANTHER" id="PTHR19372">
    <property type="entry name" value="SULFITE REDUCTASE"/>
    <property type="match status" value="1"/>
</dbReference>
<dbReference type="Gene3D" id="3.90.420.10">
    <property type="entry name" value="Oxidoreductase, molybdopterin-binding domain"/>
    <property type="match status" value="1"/>
</dbReference>
<evidence type="ECO:0000256" key="1">
    <source>
        <dbReference type="ARBA" id="ARBA00001924"/>
    </source>
</evidence>
<dbReference type="PROSITE" id="PS51318">
    <property type="entry name" value="TAT"/>
    <property type="match status" value="1"/>
</dbReference>
<dbReference type="EMBL" id="BMMS01000082">
    <property type="protein sequence ID" value="GGP01036.1"/>
    <property type="molecule type" value="Genomic_DNA"/>
</dbReference>
<dbReference type="InterPro" id="IPR006311">
    <property type="entry name" value="TAT_signal"/>
</dbReference>
<dbReference type="GO" id="GO:0043546">
    <property type="term" value="F:molybdopterin cofactor binding"/>
    <property type="evidence" value="ECO:0007669"/>
    <property type="project" value="TreeGrafter"/>
</dbReference>
<accession>A0A917ZYI4</accession>
<dbReference type="Proteomes" id="UP000641932">
    <property type="component" value="Unassembled WGS sequence"/>
</dbReference>
<comment type="cofactor">
    <cofactor evidence="1">
        <name>Mo-molybdopterin</name>
        <dbReference type="ChEBI" id="CHEBI:71302"/>
    </cofactor>
</comment>
<dbReference type="InterPro" id="IPR036374">
    <property type="entry name" value="OxRdtase_Mopterin-bd_sf"/>
</dbReference>
<dbReference type="RefSeq" id="WP_189135954.1">
    <property type="nucleotide sequence ID" value="NZ_BMMS01000082.1"/>
</dbReference>
<dbReference type="CDD" id="cd02110">
    <property type="entry name" value="SO_family_Moco_dimer"/>
    <property type="match status" value="1"/>
</dbReference>